<evidence type="ECO:0000256" key="6">
    <source>
        <dbReference type="ARBA" id="ARBA00023136"/>
    </source>
</evidence>
<dbReference type="InterPro" id="IPR000515">
    <property type="entry name" value="MetI-like"/>
</dbReference>
<dbReference type="CDD" id="cd06261">
    <property type="entry name" value="TM_PBP2"/>
    <property type="match status" value="1"/>
</dbReference>
<comment type="caution">
    <text evidence="10">The sequence shown here is derived from an EMBL/GenBank/DDBJ whole genome shotgun (WGS) entry which is preliminary data.</text>
</comment>
<feature type="domain" description="ABC transmembrane type-1" evidence="9">
    <location>
        <begin position="118"/>
        <end position="307"/>
    </location>
</feature>
<feature type="transmembrane region" description="Helical" evidence="7">
    <location>
        <begin position="56"/>
        <end position="78"/>
    </location>
</feature>
<dbReference type="SUPFAM" id="SSF161098">
    <property type="entry name" value="MetI-like"/>
    <property type="match status" value="1"/>
</dbReference>
<organism evidence="10 11">
    <name type="scientific">Populibacterium corticicola</name>
    <dbReference type="NCBI Taxonomy" id="1812826"/>
    <lineage>
        <taxon>Bacteria</taxon>
        <taxon>Bacillati</taxon>
        <taxon>Actinomycetota</taxon>
        <taxon>Actinomycetes</taxon>
        <taxon>Micrococcales</taxon>
        <taxon>Jonesiaceae</taxon>
        <taxon>Populibacterium</taxon>
    </lineage>
</organism>
<evidence type="ECO:0000259" key="9">
    <source>
        <dbReference type="PROSITE" id="PS50928"/>
    </source>
</evidence>
<keyword evidence="3" id="KW-1003">Cell membrane</keyword>
<feature type="transmembrane region" description="Helical" evidence="7">
    <location>
        <begin position="284"/>
        <end position="307"/>
    </location>
</feature>
<dbReference type="PANTHER" id="PTHR43386:SF25">
    <property type="entry name" value="PEPTIDE ABC TRANSPORTER PERMEASE PROTEIN"/>
    <property type="match status" value="1"/>
</dbReference>
<evidence type="ECO:0000256" key="3">
    <source>
        <dbReference type="ARBA" id="ARBA00022475"/>
    </source>
</evidence>
<keyword evidence="6 7" id="KW-0472">Membrane</keyword>
<dbReference type="Proteomes" id="UP001597391">
    <property type="component" value="Unassembled WGS sequence"/>
</dbReference>
<feature type="region of interest" description="Disordered" evidence="8">
    <location>
        <begin position="1"/>
        <end position="48"/>
    </location>
</feature>
<feature type="compositionally biased region" description="Gly residues" evidence="8">
    <location>
        <begin position="13"/>
        <end position="24"/>
    </location>
</feature>
<reference evidence="11" key="1">
    <citation type="journal article" date="2019" name="Int. J. Syst. Evol. Microbiol.">
        <title>The Global Catalogue of Microorganisms (GCM) 10K type strain sequencing project: providing services to taxonomists for standard genome sequencing and annotation.</title>
        <authorList>
            <consortium name="The Broad Institute Genomics Platform"/>
            <consortium name="The Broad Institute Genome Sequencing Center for Infectious Disease"/>
            <person name="Wu L."/>
            <person name="Ma J."/>
        </authorList>
    </citation>
    <scope>NUCLEOTIDE SEQUENCE [LARGE SCALE GENOMIC DNA]</scope>
    <source>
        <strain evidence="11">KCTC 33576</strain>
    </source>
</reference>
<accession>A0ABW5XCL8</accession>
<name>A0ABW5XCL8_9MICO</name>
<sequence length="319" mass="32686">MSASATPPVVPPRGGGFGLGGSRRPGGLRSPDGSRGPNESRGSTAHSDRTRQWEMIGLILGLAVLGFIAVAALFPQVIAAGDPNATDSSAVLMPPSGDHLFGTDQSGRDVFTRVVHATGTSILVGLRAVGIALVAGLTLGTLAGLAPRWLDGIISRLIEVVMAFPEFLIALLVVAIMGKGPSAVAIGVTIAIIPAYVRLGRISARRLRISGPYEAARILGIGPARAAVRHIVPNVAATLVGLAIVGFGSAVVAAAGLSFLGLGVQPPTAEWGLMMSEGKNQLANAWWISVCPGIALALTVIAVTTVARPLQRYLERGQA</sequence>
<keyword evidence="11" id="KW-1185">Reference proteome</keyword>
<keyword evidence="5 7" id="KW-1133">Transmembrane helix</keyword>
<feature type="transmembrane region" description="Helical" evidence="7">
    <location>
        <begin position="235"/>
        <end position="264"/>
    </location>
</feature>
<evidence type="ECO:0000256" key="4">
    <source>
        <dbReference type="ARBA" id="ARBA00022692"/>
    </source>
</evidence>
<comment type="subcellular location">
    <subcellularLocation>
        <location evidence="1 7">Cell membrane</location>
        <topology evidence="1 7">Multi-pass membrane protein</topology>
    </subcellularLocation>
</comment>
<dbReference type="Gene3D" id="1.10.3720.10">
    <property type="entry name" value="MetI-like"/>
    <property type="match status" value="1"/>
</dbReference>
<dbReference type="InterPro" id="IPR035906">
    <property type="entry name" value="MetI-like_sf"/>
</dbReference>
<comment type="similarity">
    <text evidence="7">Belongs to the binding-protein-dependent transport system permease family.</text>
</comment>
<evidence type="ECO:0000256" key="7">
    <source>
        <dbReference type="RuleBase" id="RU363032"/>
    </source>
</evidence>
<keyword evidence="2 7" id="KW-0813">Transport</keyword>
<proteinExistence type="inferred from homology"/>
<evidence type="ECO:0000256" key="8">
    <source>
        <dbReference type="SAM" id="MobiDB-lite"/>
    </source>
</evidence>
<protein>
    <submittedName>
        <fullName evidence="10">ABC transporter permease</fullName>
    </submittedName>
</protein>
<keyword evidence="4 7" id="KW-0812">Transmembrane</keyword>
<dbReference type="PROSITE" id="PS50928">
    <property type="entry name" value="ABC_TM1"/>
    <property type="match status" value="1"/>
</dbReference>
<feature type="transmembrane region" description="Helical" evidence="7">
    <location>
        <begin position="157"/>
        <end position="177"/>
    </location>
</feature>
<evidence type="ECO:0000256" key="2">
    <source>
        <dbReference type="ARBA" id="ARBA00022448"/>
    </source>
</evidence>
<gene>
    <name evidence="10" type="ORF">ACFSYH_06415</name>
</gene>
<feature type="compositionally biased region" description="Low complexity" evidence="8">
    <location>
        <begin position="25"/>
        <end position="37"/>
    </location>
</feature>
<dbReference type="RefSeq" id="WP_377465931.1">
    <property type="nucleotide sequence ID" value="NZ_JBHUOP010000002.1"/>
</dbReference>
<evidence type="ECO:0000256" key="5">
    <source>
        <dbReference type="ARBA" id="ARBA00022989"/>
    </source>
</evidence>
<feature type="transmembrane region" description="Helical" evidence="7">
    <location>
        <begin position="122"/>
        <end position="145"/>
    </location>
</feature>
<evidence type="ECO:0000256" key="1">
    <source>
        <dbReference type="ARBA" id="ARBA00004651"/>
    </source>
</evidence>
<dbReference type="Pfam" id="PF00528">
    <property type="entry name" value="BPD_transp_1"/>
    <property type="match status" value="1"/>
</dbReference>
<evidence type="ECO:0000313" key="10">
    <source>
        <dbReference type="EMBL" id="MFD2840200.1"/>
    </source>
</evidence>
<dbReference type="PANTHER" id="PTHR43386">
    <property type="entry name" value="OLIGOPEPTIDE TRANSPORT SYSTEM PERMEASE PROTEIN APPC"/>
    <property type="match status" value="1"/>
</dbReference>
<dbReference type="EMBL" id="JBHUOP010000002">
    <property type="protein sequence ID" value="MFD2840200.1"/>
    <property type="molecule type" value="Genomic_DNA"/>
</dbReference>
<dbReference type="InterPro" id="IPR050366">
    <property type="entry name" value="BP-dependent_transpt_permease"/>
</dbReference>
<evidence type="ECO:0000313" key="11">
    <source>
        <dbReference type="Proteomes" id="UP001597391"/>
    </source>
</evidence>
<feature type="transmembrane region" description="Helical" evidence="7">
    <location>
        <begin position="183"/>
        <end position="199"/>
    </location>
</feature>